<dbReference type="EMBL" id="CAJJDO010000061">
    <property type="protein sequence ID" value="CAD8174595.1"/>
    <property type="molecule type" value="Genomic_DNA"/>
</dbReference>
<name>A0A8S1VDR2_9CILI</name>
<dbReference type="Proteomes" id="UP000689195">
    <property type="component" value="Unassembled WGS sequence"/>
</dbReference>
<dbReference type="AlphaFoldDB" id="A0A8S1VDR2"/>
<evidence type="ECO:0000313" key="1">
    <source>
        <dbReference type="EMBL" id="CAD8174595.1"/>
    </source>
</evidence>
<organism evidence="1 2">
    <name type="scientific">Paramecium pentaurelia</name>
    <dbReference type="NCBI Taxonomy" id="43138"/>
    <lineage>
        <taxon>Eukaryota</taxon>
        <taxon>Sar</taxon>
        <taxon>Alveolata</taxon>
        <taxon>Ciliophora</taxon>
        <taxon>Intramacronucleata</taxon>
        <taxon>Oligohymenophorea</taxon>
        <taxon>Peniculida</taxon>
        <taxon>Parameciidae</taxon>
        <taxon>Paramecium</taxon>
    </lineage>
</organism>
<reference evidence="1" key="1">
    <citation type="submission" date="2021-01" db="EMBL/GenBank/DDBJ databases">
        <authorList>
            <consortium name="Genoscope - CEA"/>
            <person name="William W."/>
        </authorList>
    </citation>
    <scope>NUCLEOTIDE SEQUENCE</scope>
</reference>
<gene>
    <name evidence="1" type="ORF">PPENT_87.1.T0610184</name>
</gene>
<evidence type="ECO:0000313" key="2">
    <source>
        <dbReference type="Proteomes" id="UP000689195"/>
    </source>
</evidence>
<accession>A0A8S1VDR2</accession>
<proteinExistence type="predicted"/>
<keyword evidence="2" id="KW-1185">Reference proteome</keyword>
<protein>
    <submittedName>
        <fullName evidence="1">Uncharacterized protein</fullName>
    </submittedName>
</protein>
<comment type="caution">
    <text evidence="1">The sequence shown here is derived from an EMBL/GenBank/DDBJ whole genome shotgun (WGS) entry which is preliminary data.</text>
</comment>
<sequence length="87" mass="10082">MKQGCNKISHDESLSILSIFTQPLIYIDFKKIMDLFIPFSIQLSKAISIPPIFIKNDIFSLCDFFEQTQKIIKNQIVIDNNKNTQSK</sequence>